<dbReference type="InterPro" id="IPR002347">
    <property type="entry name" value="SDR_fam"/>
</dbReference>
<dbReference type="SMART" id="SM00822">
    <property type="entry name" value="PKS_KR"/>
    <property type="match status" value="1"/>
</dbReference>
<protein>
    <submittedName>
        <fullName evidence="6">Short-chain dehydrogenase/reductase SDR</fullName>
    </submittedName>
</protein>
<comment type="similarity">
    <text evidence="1">Belongs to the short-chain dehydrogenases/reductases (SDR) family.</text>
</comment>
<organism evidence="6 7">
    <name type="scientific">Verminephrobacter eiseniae (strain EF01-2)</name>
    <dbReference type="NCBI Taxonomy" id="391735"/>
    <lineage>
        <taxon>Bacteria</taxon>
        <taxon>Pseudomonadati</taxon>
        <taxon>Pseudomonadota</taxon>
        <taxon>Betaproteobacteria</taxon>
        <taxon>Burkholderiales</taxon>
        <taxon>Comamonadaceae</taxon>
        <taxon>Verminephrobacter</taxon>
    </lineage>
</organism>
<sequence>MSAGMGRPPEGAHAAGEGTPVSAGMNRPLDGKVAIVTGSTQGLGLEIARVLSACGAHLVVVGRNAVAGGAVAAQLQQHGVRALYCATDIERDEEIDKCVARTIDSFGRLDILVNNACTYADRGFDAGRAEWLQSLNVNLVSAAIFTQKAVVHMRRGSVIVNLGSTGGKFGAAGRALYPAAKAALLQMTKNLAVTLAPRGIRAVAVSPAWTWSPAIETLSQGSRAAADAVAAPFHPLGRVGDGSEVGHAVAFLASDAASWITGVDIPVDGGFSVLGPDRGIAPRAWFERSIG</sequence>
<dbReference type="GO" id="GO:0016491">
    <property type="term" value="F:oxidoreductase activity"/>
    <property type="evidence" value="ECO:0007669"/>
    <property type="project" value="UniProtKB-KW"/>
</dbReference>
<evidence type="ECO:0000256" key="3">
    <source>
        <dbReference type="ARBA" id="ARBA00023027"/>
    </source>
</evidence>
<dbReference type="FunFam" id="3.40.50.720:FF:000084">
    <property type="entry name" value="Short-chain dehydrogenase reductase"/>
    <property type="match status" value="1"/>
</dbReference>
<dbReference type="CDD" id="cd05233">
    <property type="entry name" value="SDR_c"/>
    <property type="match status" value="1"/>
</dbReference>
<evidence type="ECO:0000256" key="2">
    <source>
        <dbReference type="ARBA" id="ARBA00023002"/>
    </source>
</evidence>
<evidence type="ECO:0000256" key="1">
    <source>
        <dbReference type="ARBA" id="ARBA00006484"/>
    </source>
</evidence>
<reference evidence="7" key="1">
    <citation type="submission" date="2006-12" db="EMBL/GenBank/DDBJ databases">
        <title>Complete sequence of chromosome 1 of Verminephrobacter eiseniae EF01-2.</title>
        <authorList>
            <person name="Copeland A."/>
            <person name="Lucas S."/>
            <person name="Lapidus A."/>
            <person name="Barry K."/>
            <person name="Detter J.C."/>
            <person name="Glavina del Rio T."/>
            <person name="Dalin E."/>
            <person name="Tice H."/>
            <person name="Pitluck S."/>
            <person name="Chertkov O."/>
            <person name="Brettin T."/>
            <person name="Bruce D."/>
            <person name="Han C."/>
            <person name="Tapia R."/>
            <person name="Gilna P."/>
            <person name="Schmutz J."/>
            <person name="Larimer F."/>
            <person name="Land M."/>
            <person name="Hauser L."/>
            <person name="Kyrpides N."/>
            <person name="Kim E."/>
            <person name="Stahl D."/>
            <person name="Richardson P."/>
        </authorList>
    </citation>
    <scope>NUCLEOTIDE SEQUENCE [LARGE SCALE GENOMIC DNA]</scope>
    <source>
        <strain evidence="7">EF01-2</strain>
    </source>
</reference>
<dbReference type="EMBL" id="CP000542">
    <property type="protein sequence ID" value="ABM57744.1"/>
    <property type="molecule type" value="Genomic_DNA"/>
</dbReference>
<gene>
    <name evidence="6" type="ordered locus">Veis_1992</name>
</gene>
<dbReference type="InterPro" id="IPR057326">
    <property type="entry name" value="KR_dom"/>
</dbReference>
<evidence type="ECO:0000313" key="6">
    <source>
        <dbReference type="EMBL" id="ABM57744.1"/>
    </source>
</evidence>
<feature type="domain" description="Ketoreductase" evidence="5">
    <location>
        <begin position="32"/>
        <end position="214"/>
    </location>
</feature>
<dbReference type="Gene3D" id="3.40.50.720">
    <property type="entry name" value="NAD(P)-binding Rossmann-like Domain"/>
    <property type="match status" value="1"/>
</dbReference>
<evidence type="ECO:0000259" key="5">
    <source>
        <dbReference type="SMART" id="SM00822"/>
    </source>
</evidence>
<feature type="region of interest" description="Disordered" evidence="4">
    <location>
        <begin position="1"/>
        <end position="23"/>
    </location>
</feature>
<dbReference type="InterPro" id="IPR036291">
    <property type="entry name" value="NAD(P)-bd_dom_sf"/>
</dbReference>
<dbReference type="PANTHER" id="PTHR24321">
    <property type="entry name" value="DEHYDROGENASES, SHORT CHAIN"/>
    <property type="match status" value="1"/>
</dbReference>
<evidence type="ECO:0000256" key="4">
    <source>
        <dbReference type="SAM" id="MobiDB-lite"/>
    </source>
</evidence>
<dbReference type="HOGENOM" id="CLU_010194_1_1_4"/>
<name>A1WJD7_VEREI</name>
<dbReference type="Pfam" id="PF13561">
    <property type="entry name" value="adh_short_C2"/>
    <property type="match status" value="1"/>
</dbReference>
<proteinExistence type="inferred from homology"/>
<dbReference type="STRING" id="391735.Veis_1992"/>
<dbReference type="PRINTS" id="PR00080">
    <property type="entry name" value="SDRFAMILY"/>
</dbReference>
<dbReference type="PROSITE" id="PS00061">
    <property type="entry name" value="ADH_SHORT"/>
    <property type="match status" value="1"/>
</dbReference>
<accession>A1WJD7</accession>
<dbReference type="PRINTS" id="PR00081">
    <property type="entry name" value="GDHRDH"/>
</dbReference>
<dbReference type="AlphaFoldDB" id="A1WJD7"/>
<dbReference type="eggNOG" id="COG1028">
    <property type="taxonomic scope" value="Bacteria"/>
</dbReference>
<dbReference type="NCBIfam" id="NF006121">
    <property type="entry name" value="PRK08265.1"/>
    <property type="match status" value="1"/>
</dbReference>
<evidence type="ECO:0000313" key="7">
    <source>
        <dbReference type="Proteomes" id="UP000000374"/>
    </source>
</evidence>
<dbReference type="SUPFAM" id="SSF51735">
    <property type="entry name" value="NAD(P)-binding Rossmann-fold domains"/>
    <property type="match status" value="1"/>
</dbReference>
<dbReference type="InterPro" id="IPR020904">
    <property type="entry name" value="Sc_DH/Rdtase_CS"/>
</dbReference>
<dbReference type="Proteomes" id="UP000000374">
    <property type="component" value="Chromosome"/>
</dbReference>
<keyword evidence="2" id="KW-0560">Oxidoreductase</keyword>
<keyword evidence="3" id="KW-0520">NAD</keyword>
<keyword evidence="7" id="KW-1185">Reference proteome</keyword>
<dbReference type="KEGG" id="vei:Veis_1992"/>
<dbReference type="PANTHER" id="PTHR24321:SF8">
    <property type="entry name" value="ESTRADIOL 17-BETA-DEHYDROGENASE 8-RELATED"/>
    <property type="match status" value="1"/>
</dbReference>